<evidence type="ECO:0000256" key="6">
    <source>
        <dbReference type="SAM" id="Phobius"/>
    </source>
</evidence>
<keyword evidence="4 6" id="KW-1133">Transmembrane helix</keyword>
<dbReference type="InterPro" id="IPR007267">
    <property type="entry name" value="GtrA_DPMS_TM"/>
</dbReference>
<evidence type="ECO:0000256" key="2">
    <source>
        <dbReference type="ARBA" id="ARBA00009399"/>
    </source>
</evidence>
<keyword evidence="5 6" id="KW-0472">Membrane</keyword>
<accession>A0A0G0PZK9</accession>
<keyword evidence="3 6" id="KW-0812">Transmembrane</keyword>
<dbReference type="GO" id="GO:0005886">
    <property type="term" value="C:plasma membrane"/>
    <property type="evidence" value="ECO:0007669"/>
    <property type="project" value="TreeGrafter"/>
</dbReference>
<evidence type="ECO:0000313" key="9">
    <source>
        <dbReference type="Proteomes" id="UP000034207"/>
    </source>
</evidence>
<comment type="caution">
    <text evidence="8">The sequence shown here is derived from an EMBL/GenBank/DDBJ whole genome shotgun (WGS) entry which is preliminary data.</text>
</comment>
<name>A0A0G0PZK9_UNCC2</name>
<dbReference type="GO" id="GO:0000271">
    <property type="term" value="P:polysaccharide biosynthetic process"/>
    <property type="evidence" value="ECO:0007669"/>
    <property type="project" value="InterPro"/>
</dbReference>
<dbReference type="PANTHER" id="PTHR38459:SF1">
    <property type="entry name" value="PROPHAGE BACTOPRENOL-LINKED GLUCOSE TRANSLOCASE HOMOLOG"/>
    <property type="match status" value="1"/>
</dbReference>
<evidence type="ECO:0000256" key="5">
    <source>
        <dbReference type="ARBA" id="ARBA00023136"/>
    </source>
</evidence>
<dbReference type="InterPro" id="IPR051401">
    <property type="entry name" value="GtrA_CellWall_Glycosyl"/>
</dbReference>
<evidence type="ECO:0000256" key="3">
    <source>
        <dbReference type="ARBA" id="ARBA00022692"/>
    </source>
</evidence>
<protein>
    <recommendedName>
        <fullName evidence="7">GtrA/DPMS transmembrane domain-containing protein</fullName>
    </recommendedName>
</protein>
<dbReference type="EMBL" id="LBVV01000007">
    <property type="protein sequence ID" value="KKQ94866.1"/>
    <property type="molecule type" value="Genomic_DNA"/>
</dbReference>
<reference evidence="8 9" key="1">
    <citation type="journal article" date="2015" name="Nature">
        <title>rRNA introns, odd ribosomes, and small enigmatic genomes across a large radiation of phyla.</title>
        <authorList>
            <person name="Brown C.T."/>
            <person name="Hug L.A."/>
            <person name="Thomas B.C."/>
            <person name="Sharon I."/>
            <person name="Castelle C.J."/>
            <person name="Singh A."/>
            <person name="Wilkins M.J."/>
            <person name="Williams K.H."/>
            <person name="Banfield J.F."/>
        </authorList>
    </citation>
    <scope>NUCLEOTIDE SEQUENCE [LARGE SCALE GENOMIC DNA]</scope>
</reference>
<dbReference type="PANTHER" id="PTHR38459">
    <property type="entry name" value="PROPHAGE BACTOPRENOL-LINKED GLUCOSE TRANSLOCASE HOMOLOG"/>
    <property type="match status" value="1"/>
</dbReference>
<evidence type="ECO:0000256" key="1">
    <source>
        <dbReference type="ARBA" id="ARBA00004141"/>
    </source>
</evidence>
<evidence type="ECO:0000313" key="8">
    <source>
        <dbReference type="EMBL" id="KKQ94866.1"/>
    </source>
</evidence>
<sequence>MVEKTKKQKEIIETEKQVGKFSIVGASNTVLDISLFNFGIKFFSWLPWQANVFSTSIAMASSFYFNKKWTFNDNSSADAIKLIKFILFTLFSAYVINTGIVYILTSKLTAPGLWAYSVIRFMGLDSFFGQSFVVNNFAKCWGIAFAMVWNFITYKKWVFIK</sequence>
<evidence type="ECO:0000256" key="4">
    <source>
        <dbReference type="ARBA" id="ARBA00022989"/>
    </source>
</evidence>
<feature type="domain" description="GtrA/DPMS transmembrane" evidence="7">
    <location>
        <begin position="20"/>
        <end position="159"/>
    </location>
</feature>
<feature type="transmembrane region" description="Helical" evidence="6">
    <location>
        <begin position="21"/>
        <end position="40"/>
    </location>
</feature>
<feature type="transmembrane region" description="Helical" evidence="6">
    <location>
        <begin position="85"/>
        <end position="104"/>
    </location>
</feature>
<dbReference type="AlphaFoldDB" id="A0A0G0PZK9"/>
<dbReference type="Proteomes" id="UP000034207">
    <property type="component" value="Unassembled WGS sequence"/>
</dbReference>
<proteinExistence type="inferred from homology"/>
<dbReference type="STRING" id="1618345.UT18_C0007G0122"/>
<dbReference type="Pfam" id="PF04138">
    <property type="entry name" value="GtrA_DPMS_TM"/>
    <property type="match status" value="1"/>
</dbReference>
<feature type="transmembrane region" description="Helical" evidence="6">
    <location>
        <begin position="46"/>
        <end position="65"/>
    </location>
</feature>
<comment type="similarity">
    <text evidence="2">Belongs to the GtrA family.</text>
</comment>
<evidence type="ECO:0000259" key="7">
    <source>
        <dbReference type="Pfam" id="PF04138"/>
    </source>
</evidence>
<gene>
    <name evidence="8" type="ORF">UT18_C0007G0122</name>
</gene>
<comment type="subcellular location">
    <subcellularLocation>
        <location evidence="1">Membrane</location>
        <topology evidence="1">Multi-pass membrane protein</topology>
    </subcellularLocation>
</comment>
<organism evidence="8 9">
    <name type="scientific">candidate division CPR2 bacterium GW2011_GWC2_39_10</name>
    <dbReference type="NCBI Taxonomy" id="1618345"/>
    <lineage>
        <taxon>Bacteria</taxon>
        <taxon>Bacteria division CPR2</taxon>
    </lineage>
</organism>
<feature type="transmembrane region" description="Helical" evidence="6">
    <location>
        <begin position="132"/>
        <end position="152"/>
    </location>
</feature>